<reference evidence="1 2" key="1">
    <citation type="submission" date="2020-08" db="EMBL/GenBank/DDBJ databases">
        <title>Genomic Encyclopedia of Type Strains, Phase IV (KMG-IV): sequencing the most valuable type-strain genomes for metagenomic binning, comparative biology and taxonomic classification.</title>
        <authorList>
            <person name="Goeker M."/>
        </authorList>
    </citation>
    <scope>NUCLEOTIDE SEQUENCE [LARGE SCALE GENOMIC DNA]</scope>
    <source>
        <strain evidence="1 2">DSM 25701</strain>
    </source>
</reference>
<sequence>MPNSRTSHTGPPSSTAQCPLCGQNNQCAVAAGSAPSNCWCMTATLDTAAKQQAASLAGPQRCICAACGRPSDDK</sequence>
<organism evidence="1 2">
    <name type="scientific">Zhongshania antarctica</name>
    <dbReference type="NCBI Taxonomy" id="641702"/>
    <lineage>
        <taxon>Bacteria</taxon>
        <taxon>Pseudomonadati</taxon>
        <taxon>Pseudomonadota</taxon>
        <taxon>Gammaproteobacteria</taxon>
        <taxon>Cellvibrionales</taxon>
        <taxon>Spongiibacteraceae</taxon>
        <taxon>Zhongshania</taxon>
    </lineage>
</organism>
<evidence type="ECO:0000313" key="1">
    <source>
        <dbReference type="EMBL" id="MBB5188161.1"/>
    </source>
</evidence>
<keyword evidence="2" id="KW-1185">Reference proteome</keyword>
<proteinExistence type="predicted"/>
<comment type="caution">
    <text evidence="1">The sequence shown here is derived from an EMBL/GenBank/DDBJ whole genome shotgun (WGS) entry which is preliminary data.</text>
</comment>
<dbReference type="Pfam" id="PF14375">
    <property type="entry name" value="Cys_rich_CWC"/>
    <property type="match status" value="1"/>
</dbReference>
<gene>
    <name evidence="1" type="ORF">HNQ57_002440</name>
</gene>
<dbReference type="InterPro" id="IPR032720">
    <property type="entry name" value="Cys_rich_CWC"/>
</dbReference>
<name>A0A840R740_9GAMM</name>
<dbReference type="EMBL" id="JACHHW010000006">
    <property type="protein sequence ID" value="MBB5188161.1"/>
    <property type="molecule type" value="Genomic_DNA"/>
</dbReference>
<accession>A0A840R740</accession>
<dbReference type="RefSeq" id="WP_184463289.1">
    <property type="nucleotide sequence ID" value="NZ_JACHHW010000006.1"/>
</dbReference>
<dbReference type="AlphaFoldDB" id="A0A840R740"/>
<evidence type="ECO:0000313" key="2">
    <source>
        <dbReference type="Proteomes" id="UP000536640"/>
    </source>
</evidence>
<protein>
    <recommendedName>
        <fullName evidence="3">Cysteine-rich CWC family protein</fullName>
    </recommendedName>
</protein>
<evidence type="ECO:0008006" key="3">
    <source>
        <dbReference type="Google" id="ProtNLM"/>
    </source>
</evidence>
<dbReference type="Proteomes" id="UP000536640">
    <property type="component" value="Unassembled WGS sequence"/>
</dbReference>